<evidence type="ECO:0000256" key="5">
    <source>
        <dbReference type="SAM" id="Coils"/>
    </source>
</evidence>
<dbReference type="PANTHER" id="PTHR18902">
    <property type="entry name" value="NUCLEAR MITOTIC APPARATUS PROTEIN 1-RELATED"/>
    <property type="match status" value="1"/>
</dbReference>
<dbReference type="SMART" id="SM00755">
    <property type="entry name" value="Grip"/>
    <property type="match status" value="1"/>
</dbReference>
<evidence type="ECO:0000256" key="1">
    <source>
        <dbReference type="ARBA" id="ARBA00004496"/>
    </source>
</evidence>
<dbReference type="InterPro" id="IPR051841">
    <property type="entry name" value="MT-Golgi_org_protein"/>
</dbReference>
<feature type="region of interest" description="Disordered" evidence="6">
    <location>
        <begin position="155"/>
        <end position="175"/>
    </location>
</feature>
<dbReference type="FunFam" id="1.10.220.60:FF:000003">
    <property type="entry name" value="GRIP and coiled-coil domain-containing protein 2"/>
    <property type="match status" value="1"/>
</dbReference>
<feature type="coiled-coil region" evidence="5">
    <location>
        <begin position="408"/>
        <end position="525"/>
    </location>
</feature>
<feature type="compositionally biased region" description="Low complexity" evidence="6">
    <location>
        <begin position="1498"/>
        <end position="1507"/>
    </location>
</feature>
<feature type="compositionally biased region" description="Polar residues" evidence="6">
    <location>
        <begin position="1452"/>
        <end position="1463"/>
    </location>
</feature>
<dbReference type="GO" id="GO:0034499">
    <property type="term" value="P:late endosome to Golgi transport"/>
    <property type="evidence" value="ECO:0007669"/>
    <property type="project" value="TreeGrafter"/>
</dbReference>
<keyword evidence="9" id="KW-1185">Reference proteome</keyword>
<dbReference type="Gene3D" id="1.10.220.60">
    <property type="entry name" value="GRIP domain"/>
    <property type="match status" value="1"/>
</dbReference>
<dbReference type="InterPro" id="IPR000237">
    <property type="entry name" value="GRIP_dom"/>
</dbReference>
<organism evidence="8 9">
    <name type="scientific">Alosa alosa</name>
    <name type="common">allis shad</name>
    <dbReference type="NCBI Taxonomy" id="278164"/>
    <lineage>
        <taxon>Eukaryota</taxon>
        <taxon>Metazoa</taxon>
        <taxon>Chordata</taxon>
        <taxon>Craniata</taxon>
        <taxon>Vertebrata</taxon>
        <taxon>Euteleostomi</taxon>
        <taxon>Actinopterygii</taxon>
        <taxon>Neopterygii</taxon>
        <taxon>Teleostei</taxon>
        <taxon>Clupei</taxon>
        <taxon>Clupeiformes</taxon>
        <taxon>Clupeoidei</taxon>
        <taxon>Clupeidae</taxon>
        <taxon>Alosa</taxon>
    </lineage>
</organism>
<gene>
    <name evidence="8" type="ORF">AALO_G00040830</name>
</gene>
<feature type="compositionally biased region" description="Basic and acidic residues" evidence="6">
    <location>
        <begin position="1321"/>
        <end position="1332"/>
    </location>
</feature>
<feature type="coiled-coil region" evidence="5">
    <location>
        <begin position="659"/>
        <end position="725"/>
    </location>
</feature>
<feature type="coiled-coil region" evidence="5">
    <location>
        <begin position="1561"/>
        <end position="1588"/>
    </location>
</feature>
<evidence type="ECO:0000259" key="7">
    <source>
        <dbReference type="PROSITE" id="PS50913"/>
    </source>
</evidence>
<keyword evidence="2" id="KW-0963">Cytoplasm</keyword>
<keyword evidence="4 5" id="KW-0175">Coiled coil</keyword>
<evidence type="ECO:0000256" key="3">
    <source>
        <dbReference type="ARBA" id="ARBA00022553"/>
    </source>
</evidence>
<dbReference type="EMBL" id="JADWDJ010000003">
    <property type="protein sequence ID" value="KAG5283324.1"/>
    <property type="molecule type" value="Genomic_DNA"/>
</dbReference>
<proteinExistence type="predicted"/>
<keyword evidence="3" id="KW-0597">Phosphoprotein</keyword>
<evidence type="ECO:0000313" key="9">
    <source>
        <dbReference type="Proteomes" id="UP000823561"/>
    </source>
</evidence>
<name>A0AAV6H7H1_9TELE</name>
<evidence type="ECO:0000256" key="2">
    <source>
        <dbReference type="ARBA" id="ARBA00022490"/>
    </source>
</evidence>
<evidence type="ECO:0000313" key="8">
    <source>
        <dbReference type="EMBL" id="KAG5283324.1"/>
    </source>
</evidence>
<dbReference type="Pfam" id="PF16704">
    <property type="entry name" value="Rab_bind"/>
    <property type="match status" value="1"/>
</dbReference>
<dbReference type="PROSITE" id="PS50913">
    <property type="entry name" value="GRIP"/>
    <property type="match status" value="1"/>
</dbReference>
<feature type="compositionally biased region" description="Polar residues" evidence="6">
    <location>
        <begin position="1309"/>
        <end position="1320"/>
    </location>
</feature>
<dbReference type="InterPro" id="IPR032023">
    <property type="entry name" value="GCC2_Rab_bind"/>
</dbReference>
<feature type="region of interest" description="Disordered" evidence="6">
    <location>
        <begin position="1452"/>
        <end position="1479"/>
    </location>
</feature>
<comment type="subcellular location">
    <subcellularLocation>
        <location evidence="1">Cytoplasm</location>
    </subcellularLocation>
</comment>
<feature type="region of interest" description="Disordered" evidence="6">
    <location>
        <begin position="1488"/>
        <end position="1507"/>
    </location>
</feature>
<feature type="coiled-coil region" evidence="5">
    <location>
        <begin position="571"/>
        <end position="605"/>
    </location>
</feature>
<feature type="domain" description="GRIP" evidence="7">
    <location>
        <begin position="1584"/>
        <end position="1634"/>
    </location>
</feature>
<feature type="compositionally biased region" description="Polar residues" evidence="6">
    <location>
        <begin position="1"/>
        <end position="15"/>
    </location>
</feature>
<dbReference type="Pfam" id="PF01465">
    <property type="entry name" value="GRIP"/>
    <property type="match status" value="1"/>
</dbReference>
<comment type="caution">
    <text evidence="8">The sequence shown here is derived from an EMBL/GenBank/DDBJ whole genome shotgun (WGS) entry which is preliminary data.</text>
</comment>
<feature type="region of interest" description="Disordered" evidence="6">
    <location>
        <begin position="1309"/>
        <end position="1332"/>
    </location>
</feature>
<protein>
    <recommendedName>
        <fullName evidence="7">GRIP domain-containing protein</fullName>
    </recommendedName>
</protein>
<sequence>MEQEPNPESITSPSGQGPGKSKLDTLSKEDLIKYAKKQIALMQRMKSKCSDLEKEVDTLKAQKNSDSDDSIIKELTERMDMVLLEKAETQQSLVLLRKEKESVKKQAQDYVEAMAKLQEKLDQAQNEHSTKLDALQKVIETAEAKHREDLEKVQQLMKDKRQDEQKNEKHKQEEIDKLKTNLEEIHKSYEDKITGFQKELEVEKKKRLAETERLREDHLKALSESHRELEDLQGQLANVCQLHEEEVRDLMLQLEENAADFEMERERLLSLQDELSEQLAMKENYLQDVQEEEEDPNRHGALKDPLVCKMLNFSGADDQNDEVSQLKTNLEDLQAQNTLFQDELTYLRNVKIELESDLNHMRQEFQLEKEELEFKIDELQMTKDDGAKTLEKNMENLHITNEGGDMTIDQQEQEVQDLKELHKTELHALEKKLLSQNKMDKETLAQEMQALRNRCEQLSVEKNCAIEECKHTQEILTSFELELGEKTGDFLKQYDAMKEQSASTVQDLQEKLRVTCSERDSLLEQVGSLQLTVKSLEDLKISSDALQKQNEEVLYQLHQKETAVVELKEILDVASSDKNNLQQCLETAQAELAKLREDYDLERSEKSVVSYSFESISKEKEGMQCRLDGLSSALESALTEKESIGTLVTDLKSKLSLAISEKDEQRSHLEAALEELAALQEKGKQSQDLINNLKSESISISNEERDKLQKSLQIMSDEQEALKMDKNAIETKLSESYGHIMNLLEQNNWDVCTDDKDLAGILDAVIAMAQQEKLDLTDRVAELTEEMERFKQQSAHTQVELQAHVEDLSREKSLLKGNLDEVVSDVEALQRDLSEMKTVNEKIRVENQELLAQIAEASEKLSAREHDGTSGGNEKSLDKINNERKELQQLLTEKDSLLKQLREDMAILQKSTHSDTTSEESMKEYTEKIAILEKESKEKDERMNKIKVVALKARKELDNSKKEVLALKEEVVALQAERDRVSNSMKDIIHGAEDCKNLMMDYDKQTELLDKEREKLEGAEKQIGDLTKRLQTAMQQHEQFESEREDLKARLETLQTNVRQLEAQALEMHKVKCALEKDLEGERLLKEQKVKEHVSAVKEVEELQSQLRRQKQQLQQTAQELEQLRRDAQQSTLLDMEMADYERLVKELNSKITEKDTKIEDLGRQLQTQKKREESLSEEIESLKSQVDQGEEKSSKMKQLLVKTKKDLADAKKNEASQMLSNAALKGELEAHQQQLEGYKIQCSELTAERHRLQGQLKASAEQHQRTSGSYQLRLTTLQEECSTAKAELAATTSEFESYKVRVHNVLKQQKNKSSAQNDSDVTKQEREHMESMLEQLTSRLQDTQHNLQASSAELQQLQTEHDTLLERHNKILQETVVKEAELRERLLTLQSENMALKAEHAQTVSQLSSQADVLRSSFREQLRHAQDEHRGTVETLQQQLGRLENQLFQLQKESSASSTPLQQGKKLMQERRPTDLPLLELQSMAREEGEGMETTETESVSSAGTPLPSLEQLLSSPDPKHEPFVWQVEPTKEELTQKLNTATRSMEHMNGLLHETEATNAILMEQITLLKSEVRRLERNHEREKSVANLEYLKNVLLQFIFLHSGSERQALLPVIHTMLQLSPEEKSKLAAIAQGEEEADRSRGSGWSSYLHSWSGIR</sequence>
<dbReference type="GO" id="GO:0005794">
    <property type="term" value="C:Golgi apparatus"/>
    <property type="evidence" value="ECO:0007669"/>
    <property type="project" value="TreeGrafter"/>
</dbReference>
<dbReference type="Proteomes" id="UP000823561">
    <property type="component" value="Chromosome 3"/>
</dbReference>
<accession>A0AAV6H7H1</accession>
<reference evidence="8" key="1">
    <citation type="submission" date="2020-10" db="EMBL/GenBank/DDBJ databases">
        <title>Chromosome-scale genome assembly of the Allis shad, Alosa alosa.</title>
        <authorList>
            <person name="Margot Z."/>
            <person name="Christophe K."/>
            <person name="Cabau C."/>
            <person name="Louis A."/>
            <person name="Berthelot C."/>
            <person name="Parey E."/>
            <person name="Roest Crollius H."/>
            <person name="Montfort J."/>
            <person name="Robinson-Rechavi M."/>
            <person name="Bucao C."/>
            <person name="Bouchez O."/>
            <person name="Gislard M."/>
            <person name="Lluch J."/>
            <person name="Milhes M."/>
            <person name="Lampietro C."/>
            <person name="Lopez Roques C."/>
            <person name="Donnadieu C."/>
            <person name="Braasch I."/>
            <person name="Desvignes T."/>
            <person name="Postlethwait J."/>
            <person name="Bobe J."/>
            <person name="Guiguen Y."/>
        </authorList>
    </citation>
    <scope>NUCLEOTIDE SEQUENCE</scope>
    <source>
        <strain evidence="8">M-15738</strain>
        <tissue evidence="8">Blood</tissue>
    </source>
</reference>
<dbReference type="PANTHER" id="PTHR18902:SF25">
    <property type="entry name" value="GRIP AND COILED-COIL DOMAIN-CONTAINING PROTEIN 2"/>
    <property type="match status" value="1"/>
</dbReference>
<feature type="region of interest" description="Disordered" evidence="6">
    <location>
        <begin position="1"/>
        <end position="26"/>
    </location>
</feature>
<feature type="region of interest" description="Disordered" evidence="6">
    <location>
        <begin position="1170"/>
        <end position="1196"/>
    </location>
</feature>
<evidence type="ECO:0000256" key="4">
    <source>
        <dbReference type="ARBA" id="ARBA00023054"/>
    </source>
</evidence>
<evidence type="ECO:0000256" key="6">
    <source>
        <dbReference type="SAM" id="MobiDB-lite"/>
    </source>
</evidence>